<dbReference type="Gene3D" id="1.10.357.10">
    <property type="entry name" value="Tetracycline Repressor, domain 2"/>
    <property type="match status" value="1"/>
</dbReference>
<sequence length="193" mass="21629">MTRPREFDVDQVLFQAMEVFWAKGFKSTSFEDITNKTKVKKQSLYGVFEDKRALFLSALVLYREHNLLKLQEIIAGEGSPEDQIDAILSTSMCENREDARKGCLMVNTALEFGISDADVTKQVEGMNNDVRLALEEVIEKGQAAGQFTTQYTSSELALHLANALQGVRVLQKSGQDNQQTEPILRTAFGLMKT</sequence>
<dbReference type="Pfam" id="PF00440">
    <property type="entry name" value="TetR_N"/>
    <property type="match status" value="1"/>
</dbReference>
<dbReference type="SUPFAM" id="SSF48498">
    <property type="entry name" value="Tetracyclin repressor-like, C-terminal domain"/>
    <property type="match status" value="1"/>
</dbReference>
<dbReference type="PROSITE" id="PS50977">
    <property type="entry name" value="HTH_TETR_2"/>
    <property type="match status" value="1"/>
</dbReference>
<dbReference type="PANTHER" id="PTHR47506">
    <property type="entry name" value="TRANSCRIPTIONAL REGULATORY PROTEIN"/>
    <property type="match status" value="1"/>
</dbReference>
<dbReference type="Gene3D" id="1.10.10.60">
    <property type="entry name" value="Homeodomain-like"/>
    <property type="match status" value="1"/>
</dbReference>
<dbReference type="InterPro" id="IPR036271">
    <property type="entry name" value="Tet_transcr_reg_TetR-rel_C_sf"/>
</dbReference>
<feature type="domain" description="HTH tetR-type" evidence="5">
    <location>
        <begin position="6"/>
        <end position="66"/>
    </location>
</feature>
<protein>
    <submittedName>
        <fullName evidence="6">TetR/AcrR family transcriptional regulator</fullName>
    </submittedName>
</protein>
<dbReference type="InterPro" id="IPR009057">
    <property type="entry name" value="Homeodomain-like_sf"/>
</dbReference>
<organism evidence="6 7">
    <name type="scientific">Paenibacillus artemisiicola</name>
    <dbReference type="NCBI Taxonomy" id="1172618"/>
    <lineage>
        <taxon>Bacteria</taxon>
        <taxon>Bacillati</taxon>
        <taxon>Bacillota</taxon>
        <taxon>Bacilli</taxon>
        <taxon>Bacillales</taxon>
        <taxon>Paenibacillaceae</taxon>
        <taxon>Paenibacillus</taxon>
    </lineage>
</organism>
<keyword evidence="2 4" id="KW-0238">DNA-binding</keyword>
<evidence type="ECO:0000313" key="6">
    <source>
        <dbReference type="EMBL" id="MBO7744457.1"/>
    </source>
</evidence>
<comment type="caution">
    <text evidence="6">The sequence shown here is derived from an EMBL/GenBank/DDBJ whole genome shotgun (WGS) entry which is preliminary data.</text>
</comment>
<accession>A0ABS3W818</accession>
<evidence type="ECO:0000256" key="3">
    <source>
        <dbReference type="ARBA" id="ARBA00023163"/>
    </source>
</evidence>
<keyword evidence="3" id="KW-0804">Transcription</keyword>
<dbReference type="InterPro" id="IPR011075">
    <property type="entry name" value="TetR_C"/>
</dbReference>
<dbReference type="PANTHER" id="PTHR47506:SF1">
    <property type="entry name" value="HTH-TYPE TRANSCRIPTIONAL REGULATOR YJDC"/>
    <property type="match status" value="1"/>
</dbReference>
<evidence type="ECO:0000256" key="4">
    <source>
        <dbReference type="PROSITE-ProRule" id="PRU00335"/>
    </source>
</evidence>
<dbReference type="EMBL" id="JAGGDJ010000004">
    <property type="protein sequence ID" value="MBO7744457.1"/>
    <property type="molecule type" value="Genomic_DNA"/>
</dbReference>
<keyword evidence="1" id="KW-0805">Transcription regulation</keyword>
<dbReference type="Pfam" id="PF16925">
    <property type="entry name" value="TetR_C_13"/>
    <property type="match status" value="1"/>
</dbReference>
<keyword evidence="7" id="KW-1185">Reference proteome</keyword>
<reference evidence="6 7" key="1">
    <citation type="submission" date="2021-03" db="EMBL/GenBank/DDBJ databases">
        <title>Paenibacillus artemisicola MWE-103 whole genome sequence.</title>
        <authorList>
            <person name="Ham Y.J."/>
        </authorList>
    </citation>
    <scope>NUCLEOTIDE SEQUENCE [LARGE SCALE GENOMIC DNA]</scope>
    <source>
        <strain evidence="6 7">MWE-103</strain>
    </source>
</reference>
<evidence type="ECO:0000256" key="1">
    <source>
        <dbReference type="ARBA" id="ARBA00023015"/>
    </source>
</evidence>
<evidence type="ECO:0000259" key="5">
    <source>
        <dbReference type="PROSITE" id="PS50977"/>
    </source>
</evidence>
<dbReference type="SUPFAM" id="SSF46689">
    <property type="entry name" value="Homeodomain-like"/>
    <property type="match status" value="1"/>
</dbReference>
<gene>
    <name evidence="6" type="ORF">I8J29_09640</name>
</gene>
<dbReference type="InterPro" id="IPR001647">
    <property type="entry name" value="HTH_TetR"/>
</dbReference>
<evidence type="ECO:0000256" key="2">
    <source>
        <dbReference type="ARBA" id="ARBA00023125"/>
    </source>
</evidence>
<dbReference type="Proteomes" id="UP000670947">
    <property type="component" value="Unassembled WGS sequence"/>
</dbReference>
<evidence type="ECO:0000313" key="7">
    <source>
        <dbReference type="Proteomes" id="UP000670947"/>
    </source>
</evidence>
<name>A0ABS3W818_9BACL</name>
<feature type="DNA-binding region" description="H-T-H motif" evidence="4">
    <location>
        <begin position="29"/>
        <end position="48"/>
    </location>
</feature>
<proteinExistence type="predicted"/>